<keyword evidence="3" id="KW-1185">Reference proteome</keyword>
<reference evidence="2 3" key="1">
    <citation type="journal article" date="2018" name="Nat. Ecol. Evol.">
        <title>Pezizomycetes genomes reveal the molecular basis of ectomycorrhizal truffle lifestyle.</title>
        <authorList>
            <person name="Murat C."/>
            <person name="Payen T."/>
            <person name="Noel B."/>
            <person name="Kuo A."/>
            <person name="Morin E."/>
            <person name="Chen J."/>
            <person name="Kohler A."/>
            <person name="Krizsan K."/>
            <person name="Balestrini R."/>
            <person name="Da Silva C."/>
            <person name="Montanini B."/>
            <person name="Hainaut M."/>
            <person name="Levati E."/>
            <person name="Barry K.W."/>
            <person name="Belfiori B."/>
            <person name="Cichocki N."/>
            <person name="Clum A."/>
            <person name="Dockter R.B."/>
            <person name="Fauchery L."/>
            <person name="Guy J."/>
            <person name="Iotti M."/>
            <person name="Le Tacon F."/>
            <person name="Lindquist E.A."/>
            <person name="Lipzen A."/>
            <person name="Malagnac F."/>
            <person name="Mello A."/>
            <person name="Molinier V."/>
            <person name="Miyauchi S."/>
            <person name="Poulain J."/>
            <person name="Riccioni C."/>
            <person name="Rubini A."/>
            <person name="Sitrit Y."/>
            <person name="Splivallo R."/>
            <person name="Traeger S."/>
            <person name="Wang M."/>
            <person name="Zifcakova L."/>
            <person name="Wipf D."/>
            <person name="Zambonelli A."/>
            <person name="Paolocci F."/>
            <person name="Nowrousian M."/>
            <person name="Ottonello S."/>
            <person name="Baldrian P."/>
            <person name="Spatafora J.W."/>
            <person name="Henrissat B."/>
            <person name="Nagy L.G."/>
            <person name="Aury J.M."/>
            <person name="Wincker P."/>
            <person name="Grigoriev I.V."/>
            <person name="Bonfante P."/>
            <person name="Martin F.M."/>
        </authorList>
    </citation>
    <scope>NUCLEOTIDE SEQUENCE [LARGE SCALE GENOMIC DNA]</scope>
    <source>
        <strain evidence="2 3">RN42</strain>
    </source>
</reference>
<dbReference type="Proteomes" id="UP000275078">
    <property type="component" value="Unassembled WGS sequence"/>
</dbReference>
<organism evidence="2 3">
    <name type="scientific">Ascobolus immersus RN42</name>
    <dbReference type="NCBI Taxonomy" id="1160509"/>
    <lineage>
        <taxon>Eukaryota</taxon>
        <taxon>Fungi</taxon>
        <taxon>Dikarya</taxon>
        <taxon>Ascomycota</taxon>
        <taxon>Pezizomycotina</taxon>
        <taxon>Pezizomycetes</taxon>
        <taxon>Pezizales</taxon>
        <taxon>Ascobolaceae</taxon>
        <taxon>Ascobolus</taxon>
    </lineage>
</organism>
<accession>A0A3N4IK87</accession>
<evidence type="ECO:0000256" key="1">
    <source>
        <dbReference type="SAM" id="MobiDB-lite"/>
    </source>
</evidence>
<evidence type="ECO:0000313" key="3">
    <source>
        <dbReference type="Proteomes" id="UP000275078"/>
    </source>
</evidence>
<evidence type="ECO:0000313" key="2">
    <source>
        <dbReference type="EMBL" id="RPA82044.1"/>
    </source>
</evidence>
<feature type="region of interest" description="Disordered" evidence="1">
    <location>
        <begin position="1"/>
        <end position="31"/>
    </location>
</feature>
<sequence length="398" mass="45664">MSAPAHVVKPELSGSAEPSKAPVQFDLDERDTLDPDKVPDSRLFGLLEQFLSLSTQPYGSKEYNQSDEQHMNALQAEFDDTYIDVCDLFRLLVALYRDKPFERQSAEVIRISERLLYFMLDVLEPSLWILWHAGMEEANIGTSQQVQPEETIGTRSSNVAGRDIADNNQEGMLSKLAIGEEYDPSGQPVPPRSLFNLLCEFKSKPHLFLVYQVSHYFYQCIHCIIEYEPNRYPNMVGLRHRHGLLRREQIQLVEIALDTLMHDLDELCKLCSSFRKTPEYRTPEGIEEASKLCGKFIAKITSVSTLFNGLLVNASFRSERLEVLLLRYIHEDGGEAGFQVASELRRRHEPTQMVHFYQRVRCYILVMITGRVMESGNTVNVGACMRELARRNPKRKVL</sequence>
<gene>
    <name evidence="2" type="ORF">BJ508DRAFT_305948</name>
</gene>
<protein>
    <submittedName>
        <fullName evidence="2">Uncharacterized protein</fullName>
    </submittedName>
</protein>
<dbReference type="EMBL" id="ML119674">
    <property type="protein sequence ID" value="RPA82044.1"/>
    <property type="molecule type" value="Genomic_DNA"/>
</dbReference>
<dbReference type="AlphaFoldDB" id="A0A3N4IK87"/>
<name>A0A3N4IK87_ASCIM</name>
<proteinExistence type="predicted"/>